<evidence type="ECO:0000256" key="3">
    <source>
        <dbReference type="ARBA" id="ARBA00022679"/>
    </source>
</evidence>
<dbReference type="SFLD" id="SFLDG01017">
    <property type="entry name" value="Polyprenyl_Transferase_Like"/>
    <property type="match status" value="1"/>
</dbReference>
<dbReference type="CDD" id="cd00685">
    <property type="entry name" value="Trans_IPPS_HT"/>
    <property type="match status" value="1"/>
</dbReference>
<dbReference type="PROSITE" id="PS00444">
    <property type="entry name" value="POLYPRENYL_SYNTHASE_2"/>
    <property type="match status" value="1"/>
</dbReference>
<dbReference type="RefSeq" id="WP_189828337.1">
    <property type="nucleotide sequence ID" value="NZ_BMVC01000030.1"/>
</dbReference>
<reference evidence="8" key="1">
    <citation type="journal article" date="2014" name="Int. J. Syst. Evol. Microbiol.">
        <title>Complete genome sequence of Corynebacterium casei LMG S-19264T (=DSM 44701T), isolated from a smear-ripened cheese.</title>
        <authorList>
            <consortium name="US DOE Joint Genome Institute (JGI-PGF)"/>
            <person name="Walter F."/>
            <person name="Albersmeier A."/>
            <person name="Kalinowski J."/>
            <person name="Ruckert C."/>
        </authorList>
    </citation>
    <scope>NUCLEOTIDE SEQUENCE</scope>
    <source>
        <strain evidence="8">JCM 4637</strain>
    </source>
</reference>
<evidence type="ECO:0000313" key="8">
    <source>
        <dbReference type="EMBL" id="GHD18616.1"/>
    </source>
</evidence>
<dbReference type="PROSITE" id="PS00723">
    <property type="entry name" value="POLYPRENYL_SYNTHASE_1"/>
    <property type="match status" value="1"/>
</dbReference>
<keyword evidence="4" id="KW-0479">Metal-binding</keyword>
<organism evidence="8 9">
    <name type="scientific">Streptomyces finlayi</name>
    <dbReference type="NCBI Taxonomy" id="67296"/>
    <lineage>
        <taxon>Bacteria</taxon>
        <taxon>Bacillati</taxon>
        <taxon>Actinomycetota</taxon>
        <taxon>Actinomycetes</taxon>
        <taxon>Kitasatosporales</taxon>
        <taxon>Streptomycetaceae</taxon>
        <taxon>Streptomyces</taxon>
    </lineage>
</organism>
<keyword evidence="5" id="KW-0460">Magnesium</keyword>
<comment type="cofactor">
    <cofactor evidence="1">
        <name>Mg(2+)</name>
        <dbReference type="ChEBI" id="CHEBI:18420"/>
    </cofactor>
</comment>
<dbReference type="InterPro" id="IPR000092">
    <property type="entry name" value="Polyprenyl_synt"/>
</dbReference>
<evidence type="ECO:0000256" key="1">
    <source>
        <dbReference type="ARBA" id="ARBA00001946"/>
    </source>
</evidence>
<dbReference type="SFLD" id="SFLDS00005">
    <property type="entry name" value="Isoprenoid_Synthase_Type_I"/>
    <property type="match status" value="1"/>
</dbReference>
<dbReference type="GO" id="GO:0046872">
    <property type="term" value="F:metal ion binding"/>
    <property type="evidence" value="ECO:0007669"/>
    <property type="project" value="UniProtKB-KW"/>
</dbReference>
<keyword evidence="3 6" id="KW-0808">Transferase</keyword>
<evidence type="ECO:0000256" key="4">
    <source>
        <dbReference type="ARBA" id="ARBA00022723"/>
    </source>
</evidence>
<dbReference type="InterPro" id="IPR008949">
    <property type="entry name" value="Isoprenoid_synthase_dom_sf"/>
</dbReference>
<dbReference type="GO" id="GO:0004659">
    <property type="term" value="F:prenyltransferase activity"/>
    <property type="evidence" value="ECO:0007669"/>
    <property type="project" value="InterPro"/>
</dbReference>
<comment type="similarity">
    <text evidence="2 6">Belongs to the FPP/GGPP synthase family.</text>
</comment>
<dbReference type="AlphaFoldDB" id="A0A919CFL0"/>
<name>A0A919CFL0_9ACTN</name>
<feature type="region of interest" description="Disordered" evidence="7">
    <location>
        <begin position="103"/>
        <end position="131"/>
    </location>
</feature>
<dbReference type="InterPro" id="IPR033749">
    <property type="entry name" value="Polyprenyl_synt_CS"/>
</dbReference>
<comment type="caution">
    <text evidence="8">The sequence shown here is derived from an EMBL/GenBank/DDBJ whole genome shotgun (WGS) entry which is preliminary data.</text>
</comment>
<evidence type="ECO:0000256" key="6">
    <source>
        <dbReference type="RuleBase" id="RU004466"/>
    </source>
</evidence>
<accession>A0A919CFL0</accession>
<dbReference type="PANTHER" id="PTHR12001">
    <property type="entry name" value="GERANYLGERANYL PYROPHOSPHATE SYNTHASE"/>
    <property type="match status" value="1"/>
</dbReference>
<sequence length="364" mass="40035">MTATAPRPPTTQHSSIEKILHGFLSAPHFTDPELVRATRLLHDFVLNGGKRLRPTLCCLGYSAVTGRDPTPPVLRAAASLELFHAFALIHDDVMDQSATRRGVPTLHHSLGPDPGPDRHPRPAASHRYPPSTGHDGICRAILVGDLAFAWSDQILHSSGLTPQQLQDVRPLVNAMRTEVMGGQYLDVAAARQDGRDLAAALRVIRHKTAKYTIERPLHLGAILGGATEQQLRDLTDYALPLGEAFQLRDDLLGVFGDPAVTGKSRLDDLREGKRTVLMALALRAAAPTHQRRLHALWGKPDLTEGEAQQIRHILTVCHARTRVEAMIDQRRRHVLTCLDACTSLTPDALARLRHLADSATRRTR</sequence>
<evidence type="ECO:0000256" key="5">
    <source>
        <dbReference type="ARBA" id="ARBA00022842"/>
    </source>
</evidence>
<dbReference type="Pfam" id="PF00348">
    <property type="entry name" value="polyprenyl_synt"/>
    <property type="match status" value="1"/>
</dbReference>
<protein>
    <submittedName>
        <fullName evidence="8">Geranylgeranyl pyrophosphate synthase</fullName>
    </submittedName>
</protein>
<proteinExistence type="inferred from homology"/>
<dbReference type="SUPFAM" id="SSF48576">
    <property type="entry name" value="Terpenoid synthases"/>
    <property type="match status" value="1"/>
</dbReference>
<dbReference type="EMBL" id="BMVC01000030">
    <property type="protein sequence ID" value="GHD18616.1"/>
    <property type="molecule type" value="Genomic_DNA"/>
</dbReference>
<dbReference type="PANTHER" id="PTHR12001:SF85">
    <property type="entry name" value="SHORT CHAIN ISOPRENYL DIPHOSPHATE SYNTHASE"/>
    <property type="match status" value="1"/>
</dbReference>
<evidence type="ECO:0000256" key="2">
    <source>
        <dbReference type="ARBA" id="ARBA00006706"/>
    </source>
</evidence>
<dbReference type="Proteomes" id="UP000638353">
    <property type="component" value="Unassembled WGS sequence"/>
</dbReference>
<reference evidence="8" key="2">
    <citation type="submission" date="2020-09" db="EMBL/GenBank/DDBJ databases">
        <authorList>
            <person name="Sun Q."/>
            <person name="Ohkuma M."/>
        </authorList>
    </citation>
    <scope>NUCLEOTIDE SEQUENCE</scope>
    <source>
        <strain evidence="8">JCM 4637</strain>
    </source>
</reference>
<gene>
    <name evidence="8" type="ORF">GCM10010334_81650</name>
</gene>
<dbReference type="GO" id="GO:0008299">
    <property type="term" value="P:isoprenoid biosynthetic process"/>
    <property type="evidence" value="ECO:0007669"/>
    <property type="project" value="InterPro"/>
</dbReference>
<evidence type="ECO:0000256" key="7">
    <source>
        <dbReference type="SAM" id="MobiDB-lite"/>
    </source>
</evidence>
<evidence type="ECO:0000313" key="9">
    <source>
        <dbReference type="Proteomes" id="UP000638353"/>
    </source>
</evidence>
<dbReference type="Gene3D" id="1.10.600.10">
    <property type="entry name" value="Farnesyl Diphosphate Synthase"/>
    <property type="match status" value="1"/>
</dbReference>